<dbReference type="GO" id="GO:0043190">
    <property type="term" value="C:ATP-binding cassette (ABC) transporter complex"/>
    <property type="evidence" value="ECO:0007669"/>
    <property type="project" value="TreeGrafter"/>
</dbReference>
<protein>
    <submittedName>
        <fullName evidence="7">Permease YjgP/YjgQ family protein</fullName>
    </submittedName>
</protein>
<evidence type="ECO:0000256" key="5">
    <source>
        <dbReference type="ARBA" id="ARBA00023136"/>
    </source>
</evidence>
<evidence type="ECO:0000313" key="8">
    <source>
        <dbReference type="Proteomes" id="UP000007030"/>
    </source>
</evidence>
<dbReference type="EMBL" id="CP002630">
    <property type="protein sequence ID" value="AEB11225.1"/>
    <property type="molecule type" value="Genomic_DNA"/>
</dbReference>
<name>F2NLW8_MARHT</name>
<feature type="transmembrane region" description="Helical" evidence="6">
    <location>
        <begin position="359"/>
        <end position="377"/>
    </location>
</feature>
<dbReference type="eggNOG" id="COG0795">
    <property type="taxonomic scope" value="Bacteria"/>
</dbReference>
<accession>F2NLW8</accession>
<organism evidence="7 8">
    <name type="scientific">Marinithermus hydrothermalis (strain DSM 14884 / JCM 11576 / T1)</name>
    <dbReference type="NCBI Taxonomy" id="869210"/>
    <lineage>
        <taxon>Bacteria</taxon>
        <taxon>Thermotogati</taxon>
        <taxon>Deinococcota</taxon>
        <taxon>Deinococci</taxon>
        <taxon>Thermales</taxon>
        <taxon>Thermaceae</taxon>
        <taxon>Marinithermus</taxon>
    </lineage>
</organism>
<keyword evidence="3 6" id="KW-0812">Transmembrane</keyword>
<dbReference type="PANTHER" id="PTHR33529:SF2">
    <property type="entry name" value="LIPOPOLYSACCHARIDE EXPORT SYSTEM PERMEASE PROTEIN LPTG"/>
    <property type="match status" value="1"/>
</dbReference>
<keyword evidence="8" id="KW-1185">Reference proteome</keyword>
<dbReference type="GO" id="GO:0015920">
    <property type="term" value="P:lipopolysaccharide transport"/>
    <property type="evidence" value="ECO:0007669"/>
    <property type="project" value="TreeGrafter"/>
</dbReference>
<dbReference type="HOGENOM" id="CLU_028799_9_0_0"/>
<comment type="subcellular location">
    <subcellularLocation>
        <location evidence="1">Cell membrane</location>
        <topology evidence="1">Multi-pass membrane protein</topology>
    </subcellularLocation>
</comment>
<proteinExistence type="predicted"/>
<keyword evidence="2" id="KW-1003">Cell membrane</keyword>
<evidence type="ECO:0000256" key="2">
    <source>
        <dbReference type="ARBA" id="ARBA00022475"/>
    </source>
</evidence>
<feature type="transmembrane region" description="Helical" evidence="6">
    <location>
        <begin position="328"/>
        <end position="347"/>
    </location>
</feature>
<feature type="transmembrane region" description="Helical" evidence="6">
    <location>
        <begin position="97"/>
        <end position="115"/>
    </location>
</feature>
<dbReference type="Pfam" id="PF03739">
    <property type="entry name" value="LptF_LptG"/>
    <property type="match status" value="1"/>
</dbReference>
<evidence type="ECO:0000256" key="3">
    <source>
        <dbReference type="ARBA" id="ARBA00022692"/>
    </source>
</evidence>
<evidence type="ECO:0000256" key="1">
    <source>
        <dbReference type="ARBA" id="ARBA00004651"/>
    </source>
</evidence>
<dbReference type="PANTHER" id="PTHR33529">
    <property type="entry name" value="SLR0882 PROTEIN-RELATED"/>
    <property type="match status" value="1"/>
</dbReference>
<gene>
    <name evidence="7" type="ordered locus">Marky_0473</name>
</gene>
<keyword evidence="5 6" id="KW-0472">Membrane</keyword>
<dbReference type="InterPro" id="IPR005495">
    <property type="entry name" value="LptG/LptF_permease"/>
</dbReference>
<keyword evidence="4 6" id="KW-1133">Transmembrane helix</keyword>
<feature type="transmembrane region" description="Helical" evidence="6">
    <location>
        <begin position="53"/>
        <end position="76"/>
    </location>
</feature>
<evidence type="ECO:0000313" key="7">
    <source>
        <dbReference type="EMBL" id="AEB11225.1"/>
    </source>
</evidence>
<evidence type="ECO:0000256" key="6">
    <source>
        <dbReference type="SAM" id="Phobius"/>
    </source>
</evidence>
<dbReference type="RefSeq" id="WP_013703278.1">
    <property type="nucleotide sequence ID" value="NC_015387.1"/>
</dbReference>
<evidence type="ECO:0000256" key="4">
    <source>
        <dbReference type="ARBA" id="ARBA00022989"/>
    </source>
</evidence>
<feature type="transmembrane region" description="Helical" evidence="6">
    <location>
        <begin position="294"/>
        <end position="316"/>
    </location>
</feature>
<dbReference type="AlphaFoldDB" id="F2NLW8"/>
<sequence>MTRLDRYILREAFPPFAFGLLLYVGLILLSNLLGRAQWLVGVEFWGLVRWLWYQVPFVLNQTLPVAVLLATLLAYGRLSRENELLVIQAGGLPLLRTARWLFVAAFVLVGVSLYMSETLIPRANERAAVLWWDELTSKGNGLARLAGQDVPVGPYRLFFARYDYRTKEMVGVRLELWQGETLAVIFADRGRLEENRLRLVNFRQYTLDLTRLPLPDFASLEEAEQHLRRLVRMQNVARDPSRTLTVLLPKTRSQLLAQHGGGGFEDANPISYWYERIQKTVNSPREHLEARVQFHSMLAVPFANLVVLVLALPIAVRKAGSTGLAFGYSLIVTIGYYLVFTLGKLLALNGVVPPELGAWGANLLALGLAWVFGEGVYR</sequence>
<reference evidence="7 8" key="1">
    <citation type="journal article" date="2012" name="Stand. Genomic Sci.">
        <title>Complete genome sequence of the aerobic, heterotroph Marinithermus hydrothermalis type strain (T1(T)) from a deep-sea hydrothermal vent chimney.</title>
        <authorList>
            <person name="Copeland A."/>
            <person name="Gu W."/>
            <person name="Yasawong M."/>
            <person name="Lapidus A."/>
            <person name="Lucas S."/>
            <person name="Deshpande S."/>
            <person name="Pagani I."/>
            <person name="Tapia R."/>
            <person name="Cheng J.F."/>
            <person name="Goodwin L.A."/>
            <person name="Pitluck S."/>
            <person name="Liolios K."/>
            <person name="Ivanova N."/>
            <person name="Mavromatis K."/>
            <person name="Mikhailova N."/>
            <person name="Pati A."/>
            <person name="Chen A."/>
            <person name="Palaniappan K."/>
            <person name="Land M."/>
            <person name="Pan C."/>
            <person name="Brambilla E.M."/>
            <person name="Rohde M."/>
            <person name="Tindall B.J."/>
            <person name="Sikorski J."/>
            <person name="Goker M."/>
            <person name="Detter J.C."/>
            <person name="Bristow J."/>
            <person name="Eisen J.A."/>
            <person name="Markowitz V."/>
            <person name="Hugenholtz P."/>
            <person name="Kyrpides N.C."/>
            <person name="Klenk H.P."/>
            <person name="Woyke T."/>
        </authorList>
    </citation>
    <scope>NUCLEOTIDE SEQUENCE [LARGE SCALE GENOMIC DNA]</scope>
    <source>
        <strain evidence="8">DSM 14884 / JCM 11576 / T1</strain>
    </source>
</reference>
<dbReference type="Proteomes" id="UP000007030">
    <property type="component" value="Chromosome"/>
</dbReference>
<dbReference type="STRING" id="869210.Marky_0473"/>
<dbReference type="KEGG" id="mhd:Marky_0473"/>
<dbReference type="OrthoDB" id="30177at2"/>
<feature type="transmembrane region" description="Helical" evidence="6">
    <location>
        <begin position="12"/>
        <end position="33"/>
    </location>
</feature>